<proteinExistence type="predicted"/>
<name>A0A1Y6BG00_9BACT</name>
<accession>A0A1Y6BG00</accession>
<keyword evidence="3" id="KW-1185">Reference proteome</keyword>
<evidence type="ECO:0000313" key="3">
    <source>
        <dbReference type="Proteomes" id="UP000192907"/>
    </source>
</evidence>
<evidence type="ECO:0000256" key="1">
    <source>
        <dbReference type="SAM" id="Coils"/>
    </source>
</evidence>
<dbReference type="EMBL" id="FWZT01000003">
    <property type="protein sequence ID" value="SMF01984.1"/>
    <property type="molecule type" value="Genomic_DNA"/>
</dbReference>
<reference evidence="3" key="1">
    <citation type="submission" date="2017-04" db="EMBL/GenBank/DDBJ databases">
        <authorList>
            <person name="Varghese N."/>
            <person name="Submissions S."/>
        </authorList>
    </citation>
    <scope>NUCLEOTIDE SEQUENCE [LARGE SCALE GENOMIC DNA]</scope>
    <source>
        <strain evidence="3">RKEM611</strain>
    </source>
</reference>
<dbReference type="AlphaFoldDB" id="A0A1Y6BG00"/>
<evidence type="ECO:0000313" key="2">
    <source>
        <dbReference type="EMBL" id="SMF01984.1"/>
    </source>
</evidence>
<gene>
    <name evidence="2" type="ORF">SAMN06296036_103230</name>
</gene>
<dbReference type="RefSeq" id="WP_132315957.1">
    <property type="nucleotide sequence ID" value="NZ_FWZT01000003.1"/>
</dbReference>
<dbReference type="Proteomes" id="UP000192907">
    <property type="component" value="Unassembled WGS sequence"/>
</dbReference>
<sequence>MFRKALIVSLAGVLPIACQNDDSGDHGPAKNREAVSVPGAALVSTTYETNTYDESVANPISFSLPLGGVLLGDPDVIKADLKKMIAFQKKVESDGETEEVKYKTLSDDLFEVSLDKEVLLIKIARQDLDWSAGDYRLVLNGTKLGSKHYYPASSEGQTVEFKVEALDRYMLNLEPVSEEVALSVKDAILLTKAEREKADEAHEIYAEDMETKKTIEILANKLQTNQTKLDAEDDKKKKEKLEKEKKTLLSELANAVNRVSNLATCGEKKCADRKSVGSEDKDLLTKALEALTQVRTLLREQEKLAYHTISYKLADVALEDQDQGLPLLKLEDGKTLDYEIVYMILDKMAMKYPKGDKSLVVNRANILPDFDRETGDILFHIKKTWAHKQYEANKGEVLGSVQVNLDEASNLLDLDLGFSVGENDTVLIKVEK</sequence>
<feature type="coiled-coil region" evidence="1">
    <location>
        <begin position="224"/>
        <end position="258"/>
    </location>
</feature>
<organism evidence="2 3">
    <name type="scientific">Pseudobacteriovorax antillogorgiicola</name>
    <dbReference type="NCBI Taxonomy" id="1513793"/>
    <lineage>
        <taxon>Bacteria</taxon>
        <taxon>Pseudomonadati</taxon>
        <taxon>Bdellovibrionota</taxon>
        <taxon>Oligoflexia</taxon>
        <taxon>Oligoflexales</taxon>
        <taxon>Pseudobacteriovoracaceae</taxon>
        <taxon>Pseudobacteriovorax</taxon>
    </lineage>
</organism>
<keyword evidence="1" id="KW-0175">Coiled coil</keyword>
<protein>
    <submittedName>
        <fullName evidence="2">Uncharacterized protein</fullName>
    </submittedName>
</protein>